<proteinExistence type="predicted"/>
<evidence type="ECO:0000313" key="1">
    <source>
        <dbReference type="EMBL" id="KAF2017675.1"/>
    </source>
</evidence>
<organism evidence="1 2">
    <name type="scientific">Aaosphaeria arxii CBS 175.79</name>
    <dbReference type="NCBI Taxonomy" id="1450172"/>
    <lineage>
        <taxon>Eukaryota</taxon>
        <taxon>Fungi</taxon>
        <taxon>Dikarya</taxon>
        <taxon>Ascomycota</taxon>
        <taxon>Pezizomycotina</taxon>
        <taxon>Dothideomycetes</taxon>
        <taxon>Pleosporomycetidae</taxon>
        <taxon>Pleosporales</taxon>
        <taxon>Pleosporales incertae sedis</taxon>
        <taxon>Aaosphaeria</taxon>
    </lineage>
</organism>
<dbReference type="Proteomes" id="UP000799778">
    <property type="component" value="Unassembled WGS sequence"/>
</dbReference>
<dbReference type="PROSITE" id="PS51257">
    <property type="entry name" value="PROKAR_LIPOPROTEIN"/>
    <property type="match status" value="1"/>
</dbReference>
<dbReference type="GeneID" id="54278720"/>
<evidence type="ECO:0000313" key="2">
    <source>
        <dbReference type="Proteomes" id="UP000799778"/>
    </source>
</evidence>
<gene>
    <name evidence="1" type="ORF">BU24DRAFT_156112</name>
</gene>
<keyword evidence="2" id="KW-1185">Reference proteome</keyword>
<protein>
    <submittedName>
        <fullName evidence="1">Uncharacterized protein</fullName>
    </submittedName>
</protein>
<reference evidence="1" key="1">
    <citation type="journal article" date="2020" name="Stud. Mycol.">
        <title>101 Dothideomycetes genomes: a test case for predicting lifestyles and emergence of pathogens.</title>
        <authorList>
            <person name="Haridas S."/>
            <person name="Albert R."/>
            <person name="Binder M."/>
            <person name="Bloem J."/>
            <person name="Labutti K."/>
            <person name="Salamov A."/>
            <person name="Andreopoulos B."/>
            <person name="Baker S."/>
            <person name="Barry K."/>
            <person name="Bills G."/>
            <person name="Bluhm B."/>
            <person name="Cannon C."/>
            <person name="Castanera R."/>
            <person name="Culley D."/>
            <person name="Daum C."/>
            <person name="Ezra D."/>
            <person name="Gonzalez J."/>
            <person name="Henrissat B."/>
            <person name="Kuo A."/>
            <person name="Liang C."/>
            <person name="Lipzen A."/>
            <person name="Lutzoni F."/>
            <person name="Magnuson J."/>
            <person name="Mondo S."/>
            <person name="Nolan M."/>
            <person name="Ohm R."/>
            <person name="Pangilinan J."/>
            <person name="Park H.-J."/>
            <person name="Ramirez L."/>
            <person name="Alfaro M."/>
            <person name="Sun H."/>
            <person name="Tritt A."/>
            <person name="Yoshinaga Y."/>
            <person name="Zwiers L.-H."/>
            <person name="Turgeon B."/>
            <person name="Goodwin S."/>
            <person name="Spatafora J."/>
            <person name="Crous P."/>
            <person name="Grigoriev I."/>
        </authorList>
    </citation>
    <scope>NUCLEOTIDE SEQUENCE</scope>
    <source>
        <strain evidence="1">CBS 175.79</strain>
    </source>
</reference>
<dbReference type="RefSeq" id="XP_033386014.1">
    <property type="nucleotide sequence ID" value="XM_033521323.1"/>
</dbReference>
<name>A0A6A5XWH1_9PLEO</name>
<dbReference type="EMBL" id="ML978068">
    <property type="protein sequence ID" value="KAF2017675.1"/>
    <property type="molecule type" value="Genomic_DNA"/>
</dbReference>
<accession>A0A6A5XWH1</accession>
<dbReference type="AlphaFoldDB" id="A0A6A5XWH1"/>
<sequence length="99" mass="11031">MSVRCTPFWCLSWVCPSPDSPIPYYSFPTFLGCFFHASTTRDRALARSRTLSPSLKAISILGYLPRCCRACHSPFPLLLSTSERESAHLQPARPLSAVP</sequence>